<dbReference type="InterPro" id="IPR036412">
    <property type="entry name" value="HAD-like_sf"/>
</dbReference>
<comment type="caution">
    <text evidence="4">The sequence shown here is derived from an EMBL/GenBank/DDBJ whole genome shotgun (WGS) entry which is preliminary data.</text>
</comment>
<dbReference type="SUPFAM" id="SSF53756">
    <property type="entry name" value="UDP-Glycosyltransferase/glycogen phosphorylase"/>
    <property type="match status" value="2"/>
</dbReference>
<comment type="similarity">
    <text evidence="1">In the N-terminal section; belongs to the glycosyltransferase 20 family.</text>
</comment>
<dbReference type="CDD" id="cd01627">
    <property type="entry name" value="HAD_TPP"/>
    <property type="match status" value="1"/>
</dbReference>
<dbReference type="InterPro" id="IPR023214">
    <property type="entry name" value="HAD_sf"/>
</dbReference>
<name>A0ABR2B8G9_9ROSI</name>
<evidence type="ECO:0000256" key="2">
    <source>
        <dbReference type="ARBA" id="ARBA00006330"/>
    </source>
</evidence>
<proteinExistence type="inferred from homology"/>
<feature type="compositionally biased region" description="Pro residues" evidence="3">
    <location>
        <begin position="7"/>
        <end position="17"/>
    </location>
</feature>
<evidence type="ECO:0000313" key="4">
    <source>
        <dbReference type="EMBL" id="KAK8503302.1"/>
    </source>
</evidence>
<dbReference type="SUPFAM" id="SSF56784">
    <property type="entry name" value="HAD-like"/>
    <property type="match status" value="1"/>
</dbReference>
<reference evidence="4 5" key="1">
    <citation type="journal article" date="2024" name="G3 (Bethesda)">
        <title>Genome assembly of Hibiscus sabdariffa L. provides insights into metabolisms of medicinal natural products.</title>
        <authorList>
            <person name="Kim T."/>
        </authorList>
    </citation>
    <scope>NUCLEOTIDE SEQUENCE [LARGE SCALE GENOMIC DNA]</scope>
    <source>
        <strain evidence="4">TK-2024</strain>
        <tissue evidence="4">Old leaves</tissue>
    </source>
</reference>
<dbReference type="NCBIfam" id="TIGR00685">
    <property type="entry name" value="T6PP"/>
    <property type="match status" value="1"/>
</dbReference>
<organism evidence="4 5">
    <name type="scientific">Hibiscus sabdariffa</name>
    <name type="common">roselle</name>
    <dbReference type="NCBI Taxonomy" id="183260"/>
    <lineage>
        <taxon>Eukaryota</taxon>
        <taxon>Viridiplantae</taxon>
        <taxon>Streptophyta</taxon>
        <taxon>Embryophyta</taxon>
        <taxon>Tracheophyta</taxon>
        <taxon>Spermatophyta</taxon>
        <taxon>Magnoliopsida</taxon>
        <taxon>eudicotyledons</taxon>
        <taxon>Gunneridae</taxon>
        <taxon>Pentapetalae</taxon>
        <taxon>rosids</taxon>
        <taxon>malvids</taxon>
        <taxon>Malvales</taxon>
        <taxon>Malvaceae</taxon>
        <taxon>Malvoideae</taxon>
        <taxon>Hibiscus</taxon>
    </lineage>
</organism>
<dbReference type="InterPro" id="IPR001830">
    <property type="entry name" value="Glyco_trans_20"/>
</dbReference>
<dbReference type="PANTHER" id="PTHR10788">
    <property type="entry name" value="TREHALOSE-6-PHOSPHATE SYNTHASE"/>
    <property type="match status" value="1"/>
</dbReference>
<dbReference type="EMBL" id="JBBPBM010000153">
    <property type="protein sequence ID" value="KAK8503302.1"/>
    <property type="molecule type" value="Genomic_DNA"/>
</dbReference>
<dbReference type="InterPro" id="IPR006379">
    <property type="entry name" value="HAD-SF_hydro_IIB"/>
</dbReference>
<dbReference type="Pfam" id="PF00982">
    <property type="entry name" value="Glyco_transf_20"/>
    <property type="match status" value="2"/>
</dbReference>
<dbReference type="Pfam" id="PF02358">
    <property type="entry name" value="Trehalose_PPase"/>
    <property type="match status" value="1"/>
</dbReference>
<protein>
    <submittedName>
        <fullName evidence="4">Uncharacterized protein</fullName>
    </submittedName>
</protein>
<evidence type="ECO:0000256" key="1">
    <source>
        <dbReference type="ARBA" id="ARBA00005409"/>
    </source>
</evidence>
<feature type="region of interest" description="Disordered" evidence="3">
    <location>
        <begin position="1"/>
        <end position="21"/>
    </location>
</feature>
<dbReference type="NCBIfam" id="TIGR01484">
    <property type="entry name" value="HAD-SF-IIB"/>
    <property type="match status" value="1"/>
</dbReference>
<accession>A0ABR2B8G9</accession>
<dbReference type="Gene3D" id="3.40.50.2000">
    <property type="entry name" value="Glycogen Phosphorylase B"/>
    <property type="match status" value="2"/>
</dbReference>
<dbReference type="Proteomes" id="UP001472677">
    <property type="component" value="Unassembled WGS sequence"/>
</dbReference>
<sequence>MSNPQLSPSPSPSPSEPSPLKVQMVPKSVSERLLEKFFDVSEYDFDYRKSAIWSPPVRRNVFLTSNGRIISTEKEMLEKLESVTRRRRRGGCILMFLKEICKVITREEGVKMMSRSYTNLLDLAEGNFPVMSQPREKKRLTRVMTVPGVISEPDDDQDNSVSSDVPSSVNQDRIIVVANQLPVIAKRRPDNKGWNFSWDDYSLLLQLKDGLPEEMEILYVGSLRVDVDPNEQDEVSQHLLDKFKCVPAFLPPEIFTKFYHGFCKQHVWPLFHYMLPLSANHGGVNLKLLAMQQMLKQHPKWQGRAVLVQITNPARGTGKDLENTHDELKASCKRINEAFGQPGYEPIVFIDRPVSLSEKVAYYTIAECVVVTAVRDGMNLTPYEYVACRQGVSESESSSESNGPKKSMLVVSEFIGCSPSLSGAIRVNPWNIEATAEAMNEAISMVDAEKQLRHEKHYRYVSSHDVAFWSRSFFQDMERTCKDHFRRRCWGIGLSFGFRVVALDPNFRKLSIDHMESVYLRSKNRAILLDYDGTVMPQTSHNKAPSAEVISIINTLSGDTKNTVFVVSGRGKESLDKWFSPCKKLGIAAEHGYFMRWSSDDKWEVCGQSSEFGWKEMAEPVMKLYTEATDGSSIETKESALVWHHRDADPSFGSSQAKEMLDHLESVLANEPVTVKRGQYIIEVKPQGLSKGVVAEKIFTSMAGSGRQADFVLCVGDDRSDEEMFEIISSAISSGILSSNTSVFACTVGQKPSKAKYYLDDPAEVVNMLQALAEASDPGSLTEYESDISL</sequence>
<dbReference type="PANTHER" id="PTHR10788:SF113">
    <property type="entry name" value="TREHALOSE 6-PHOSPHATE PHOSPHATASE"/>
    <property type="match status" value="1"/>
</dbReference>
<dbReference type="InterPro" id="IPR003337">
    <property type="entry name" value="Trehalose_PPase"/>
</dbReference>
<gene>
    <name evidence="4" type="ORF">V6N12_034697</name>
</gene>
<keyword evidence="5" id="KW-1185">Reference proteome</keyword>
<evidence type="ECO:0000313" key="5">
    <source>
        <dbReference type="Proteomes" id="UP001472677"/>
    </source>
</evidence>
<dbReference type="Gene3D" id="3.40.50.1000">
    <property type="entry name" value="HAD superfamily/HAD-like"/>
    <property type="match status" value="2"/>
</dbReference>
<comment type="similarity">
    <text evidence="2">In the C-terminal section; belongs to the trehalose phosphatase family.</text>
</comment>
<evidence type="ECO:0000256" key="3">
    <source>
        <dbReference type="SAM" id="MobiDB-lite"/>
    </source>
</evidence>